<dbReference type="SUPFAM" id="SSF103473">
    <property type="entry name" value="MFS general substrate transporter"/>
    <property type="match status" value="1"/>
</dbReference>
<dbReference type="FunFam" id="1.20.1250.20:FF:000011">
    <property type="entry name" value="MFS multidrug transporter, putative"/>
    <property type="match status" value="1"/>
</dbReference>
<dbReference type="Pfam" id="PF07690">
    <property type="entry name" value="MFS_1"/>
    <property type="match status" value="1"/>
</dbReference>
<dbReference type="PANTHER" id="PTHR23502:SF186">
    <property type="entry name" value="MAJOR FACILITATOR SUPERFAMILY (MFS) PROFILE DOMAIN-CONTAINING PROTEIN"/>
    <property type="match status" value="1"/>
</dbReference>
<name>A0A427YC42_9TREE</name>
<dbReference type="CDD" id="cd17323">
    <property type="entry name" value="MFS_Tpo1_MDR_like"/>
    <property type="match status" value="1"/>
</dbReference>
<feature type="region of interest" description="Disordered" evidence="8">
    <location>
        <begin position="1"/>
        <end position="32"/>
    </location>
</feature>
<evidence type="ECO:0000256" key="5">
    <source>
        <dbReference type="ARBA" id="ARBA00022989"/>
    </source>
</evidence>
<feature type="transmembrane region" description="Helical" evidence="9">
    <location>
        <begin position="494"/>
        <end position="516"/>
    </location>
</feature>
<keyword evidence="3" id="KW-1003">Cell membrane</keyword>
<dbReference type="InterPro" id="IPR020846">
    <property type="entry name" value="MFS_dom"/>
</dbReference>
<evidence type="ECO:0000313" key="11">
    <source>
        <dbReference type="EMBL" id="RSH88690.1"/>
    </source>
</evidence>
<organism evidence="11 12">
    <name type="scientific">Saitozyma podzolica</name>
    <dbReference type="NCBI Taxonomy" id="1890683"/>
    <lineage>
        <taxon>Eukaryota</taxon>
        <taxon>Fungi</taxon>
        <taxon>Dikarya</taxon>
        <taxon>Basidiomycota</taxon>
        <taxon>Agaricomycotina</taxon>
        <taxon>Tremellomycetes</taxon>
        <taxon>Tremellales</taxon>
        <taxon>Trimorphomycetaceae</taxon>
        <taxon>Saitozyma</taxon>
    </lineage>
</organism>
<evidence type="ECO:0000313" key="12">
    <source>
        <dbReference type="Proteomes" id="UP000279259"/>
    </source>
</evidence>
<proteinExistence type="inferred from homology"/>
<dbReference type="InterPro" id="IPR036259">
    <property type="entry name" value="MFS_trans_sf"/>
</dbReference>
<dbReference type="PROSITE" id="PS50850">
    <property type="entry name" value="MFS"/>
    <property type="match status" value="1"/>
</dbReference>
<dbReference type="Proteomes" id="UP000279259">
    <property type="component" value="Unassembled WGS sequence"/>
</dbReference>
<keyword evidence="2" id="KW-0813">Transport</keyword>
<evidence type="ECO:0000256" key="4">
    <source>
        <dbReference type="ARBA" id="ARBA00022692"/>
    </source>
</evidence>
<keyword evidence="12" id="KW-1185">Reference proteome</keyword>
<feature type="transmembrane region" description="Helical" evidence="9">
    <location>
        <begin position="320"/>
        <end position="346"/>
    </location>
</feature>
<comment type="caution">
    <text evidence="11">The sequence shown here is derived from an EMBL/GenBank/DDBJ whole genome shotgun (WGS) entry which is preliminary data.</text>
</comment>
<feature type="transmembrane region" description="Helical" evidence="9">
    <location>
        <begin position="156"/>
        <end position="174"/>
    </location>
</feature>
<feature type="transmembrane region" description="Helical" evidence="9">
    <location>
        <begin position="358"/>
        <end position="377"/>
    </location>
</feature>
<evidence type="ECO:0000256" key="7">
    <source>
        <dbReference type="ARBA" id="ARBA00038459"/>
    </source>
</evidence>
<evidence type="ECO:0000259" key="10">
    <source>
        <dbReference type="PROSITE" id="PS50850"/>
    </source>
</evidence>
<feature type="compositionally biased region" description="Polar residues" evidence="8">
    <location>
        <begin position="1"/>
        <end position="25"/>
    </location>
</feature>
<feature type="transmembrane region" description="Helical" evidence="9">
    <location>
        <begin position="87"/>
        <end position="111"/>
    </location>
</feature>
<dbReference type="STRING" id="1890683.A0A427YC42"/>
<dbReference type="EMBL" id="RSCD01000016">
    <property type="protein sequence ID" value="RSH88690.1"/>
    <property type="molecule type" value="Genomic_DNA"/>
</dbReference>
<keyword evidence="6 9" id="KW-0472">Membrane</keyword>
<dbReference type="GO" id="GO:0005886">
    <property type="term" value="C:plasma membrane"/>
    <property type="evidence" value="ECO:0007669"/>
    <property type="project" value="UniProtKB-SubCell"/>
</dbReference>
<dbReference type="AlphaFoldDB" id="A0A427YC42"/>
<feature type="transmembrane region" description="Helical" evidence="9">
    <location>
        <begin position="426"/>
        <end position="449"/>
    </location>
</feature>
<evidence type="ECO:0000256" key="9">
    <source>
        <dbReference type="SAM" id="Phobius"/>
    </source>
</evidence>
<keyword evidence="5 9" id="KW-1133">Transmembrane helix</keyword>
<accession>A0A427YC42</accession>
<protein>
    <recommendedName>
        <fullName evidence="10">Major facilitator superfamily (MFS) profile domain-containing protein</fullName>
    </recommendedName>
</protein>
<feature type="transmembrane region" description="Helical" evidence="9">
    <location>
        <begin position="398"/>
        <end position="420"/>
    </location>
</feature>
<evidence type="ECO:0000256" key="1">
    <source>
        <dbReference type="ARBA" id="ARBA00004651"/>
    </source>
</evidence>
<reference evidence="11 12" key="1">
    <citation type="submission" date="2018-11" db="EMBL/GenBank/DDBJ databases">
        <title>Genome sequence of Saitozyma podzolica DSM 27192.</title>
        <authorList>
            <person name="Aliyu H."/>
            <person name="Gorte O."/>
            <person name="Ochsenreither K."/>
        </authorList>
    </citation>
    <scope>NUCLEOTIDE SEQUENCE [LARGE SCALE GENOMIC DNA]</scope>
    <source>
        <strain evidence="11 12">DSM 27192</strain>
    </source>
</reference>
<evidence type="ECO:0000256" key="3">
    <source>
        <dbReference type="ARBA" id="ARBA00022475"/>
    </source>
</evidence>
<dbReference type="OrthoDB" id="9986881at2759"/>
<dbReference type="Gene3D" id="1.20.1250.20">
    <property type="entry name" value="MFS general substrate transporter like domains"/>
    <property type="match status" value="1"/>
</dbReference>
<feature type="transmembrane region" description="Helical" evidence="9">
    <location>
        <begin position="242"/>
        <end position="264"/>
    </location>
</feature>
<feature type="domain" description="Major facilitator superfamily (MFS) profile" evidence="10">
    <location>
        <begin position="89"/>
        <end position="520"/>
    </location>
</feature>
<comment type="similarity">
    <text evidence="7">Belongs to the major facilitator superfamily. DHA1 family. Polyamines/proton antiporter (TC 2.A.1.2.16) subfamily.</text>
</comment>
<dbReference type="GO" id="GO:0022857">
    <property type="term" value="F:transmembrane transporter activity"/>
    <property type="evidence" value="ECO:0007669"/>
    <property type="project" value="InterPro"/>
</dbReference>
<dbReference type="PANTHER" id="PTHR23502">
    <property type="entry name" value="MAJOR FACILITATOR SUPERFAMILY"/>
    <property type="match status" value="1"/>
</dbReference>
<dbReference type="InterPro" id="IPR011701">
    <property type="entry name" value="MFS"/>
</dbReference>
<feature type="transmembrane region" description="Helical" evidence="9">
    <location>
        <begin position="213"/>
        <end position="236"/>
    </location>
</feature>
<feature type="transmembrane region" description="Helical" evidence="9">
    <location>
        <begin position="456"/>
        <end position="482"/>
    </location>
</feature>
<keyword evidence="4 9" id="KW-0812">Transmembrane</keyword>
<evidence type="ECO:0000256" key="6">
    <source>
        <dbReference type="ARBA" id="ARBA00023136"/>
    </source>
</evidence>
<evidence type="ECO:0000256" key="8">
    <source>
        <dbReference type="SAM" id="MobiDB-lite"/>
    </source>
</evidence>
<evidence type="ECO:0000256" key="2">
    <source>
        <dbReference type="ARBA" id="ARBA00022448"/>
    </source>
</evidence>
<gene>
    <name evidence="11" type="ORF">EHS25_002917</name>
</gene>
<sequence length="614" mass="66566">MSADSTSINSKQGVERPSPQTSQPRDLTLPKRPWLRKSTPWTRIINHDYQGKGTSDSPYVVVWLPSDPDSGFRDVENPNMFGFGYKWATTILAALSTMIVSMGSSMLSAAMEDVMKEFPGRSSPVYIMVTSAYIIGFVIGPLLWAPCSEVFGRRTMFVFTYIPFTLFNAAASGCKSIEALLVMRLLAGTFGCSSMTNSGGTIADMFDAHQRGLAMGVFAAAPFLGPAIGPVIGGFLSEGASWHWVAAVIAILSFVLTVAGGFFIPETYAPVLLRRRADRLSKATGKEYRSAQDVVKPLDKKELFTRQLKKPWALMFKEPIVALMALYLSVIYAILYMQFTAFPLIFQGQRGWSPGLSGLAFVGITIGAFGSLGYIVFVENPAYVRKHQAAGGYLAPEARLPSVILGAILLPLGLIIFAFTCVPITLPWIACILATVPYGAGIVFVFLGVSNYLVDAYLMYAASVLACGTVMRSAFGVVLPLFTTDIYDSLGVRWASALIAFLALAFAPVPMVFYVWGAKIRRSSKAAREADDLGRMLAARSRAAPLPVLARAEASKKQDDEERAELASVHEQLLEASGKEGAGQAVSLMLERVESIQNCKAIEVGEDEESKETV</sequence>
<comment type="subcellular location">
    <subcellularLocation>
        <location evidence="1">Cell membrane</location>
        <topology evidence="1">Multi-pass membrane protein</topology>
    </subcellularLocation>
</comment>
<feature type="transmembrane region" description="Helical" evidence="9">
    <location>
        <begin position="123"/>
        <end position="144"/>
    </location>
</feature>